<keyword evidence="1" id="KW-0614">Plasmid</keyword>
<name>B0RJF8_CLASE</name>
<dbReference type="GeneID" id="29472836"/>
<reference evidence="1 2" key="1">
    <citation type="journal article" date="2008" name="J. Bacteriol.">
        <title>Genome of the actinomycete plant pathogen Clavibacter michiganensis subsp. sepedonicus suggests recent niche adaptation.</title>
        <authorList>
            <person name="Bentley S.D."/>
            <person name="Corton C."/>
            <person name="Brown S.E."/>
            <person name="Barron A."/>
            <person name="Clark L."/>
            <person name="Doggett J."/>
            <person name="Harris B."/>
            <person name="Ormond D."/>
            <person name="Quail M.A."/>
            <person name="May G."/>
            <person name="Francis D."/>
            <person name="Knudson D."/>
            <person name="Parkhill J."/>
            <person name="Ishimaru C.A."/>
        </authorList>
    </citation>
    <scope>NUCLEOTIDE SEQUENCE [LARGE SCALE GENOMIC DNA]</scope>
    <source>
        <strain evidence="2">ATCC 33113 / DSM 20744 / JCM 9667 / LMG 2889 / ICMP 2535 / C-1</strain>
    </source>
</reference>
<evidence type="ECO:0000313" key="2">
    <source>
        <dbReference type="Proteomes" id="UP000001318"/>
    </source>
</evidence>
<dbReference type="Proteomes" id="UP000001318">
    <property type="component" value="Plasmid pCSL1"/>
</dbReference>
<evidence type="ECO:0000313" key="1">
    <source>
        <dbReference type="EMBL" id="CAQ03348.1"/>
    </source>
</evidence>
<dbReference type="KEGG" id="cms:pCSL0105"/>
<dbReference type="EMBL" id="AM849036">
    <property type="protein sequence ID" value="CAQ03348.1"/>
    <property type="molecule type" value="Genomic_DNA"/>
</dbReference>
<organism evidence="1 2">
    <name type="scientific">Clavibacter sepedonicus</name>
    <name type="common">Clavibacter michiganensis subsp. sepedonicus</name>
    <dbReference type="NCBI Taxonomy" id="31964"/>
    <lineage>
        <taxon>Bacteria</taxon>
        <taxon>Bacillati</taxon>
        <taxon>Actinomycetota</taxon>
        <taxon>Actinomycetes</taxon>
        <taxon>Micrococcales</taxon>
        <taxon>Microbacteriaceae</taxon>
        <taxon>Clavibacter</taxon>
    </lineage>
</organism>
<protein>
    <submittedName>
        <fullName evidence="1">Uncharacterized protein</fullName>
    </submittedName>
</protein>
<keyword evidence="2" id="KW-1185">Reference proteome</keyword>
<accession>B0RJF8</accession>
<dbReference type="RefSeq" id="WP_012300414.1">
    <property type="nucleotide sequence ID" value="NC_010408.1"/>
</dbReference>
<dbReference type="HOGENOM" id="CLU_2492273_0_0_11"/>
<proteinExistence type="predicted"/>
<sequence length="86" mass="9719">MEDGPEAAEGQYSYAGKTYRLEEQESERWRVYDGDTYLGTLAQTDATSNERWMHYSSTPAGDEGASMPTTDDWHAALRHLIDLADE</sequence>
<dbReference type="AlphaFoldDB" id="B0RJF8"/>
<geneLocation type="plasmid" evidence="1 2">
    <name>pCSL1</name>
</geneLocation>
<dbReference type="OrthoDB" id="9917078at2"/>
<gene>
    <name evidence="1" type="ordered locus">pCSL0105</name>
</gene>